<dbReference type="Proteomes" id="UP000183407">
    <property type="component" value="Unassembled WGS sequence"/>
</dbReference>
<sequence>MNAGIASTAPSPDLRSLVQEVLREVVGEMRGTPTLPTAHPDGNDPIPAAAATFAKQIGVTPTGPLDGAGRQRTETVRIGNESDLRSFVFTLLGLFENPKIRADLRAGRLKFALTGGAAAHPTAEAVHRVDRGAVTERQIAAIAEAGGRLVLGPAAVLTPLAREKARTLGVPFEKERR</sequence>
<organism evidence="1 2">
    <name type="scientific">Rhodococcus jostii</name>
    <dbReference type="NCBI Taxonomy" id="132919"/>
    <lineage>
        <taxon>Bacteria</taxon>
        <taxon>Bacillati</taxon>
        <taxon>Actinomycetota</taxon>
        <taxon>Actinomycetes</taxon>
        <taxon>Mycobacteriales</taxon>
        <taxon>Nocardiaceae</taxon>
        <taxon>Rhodococcus</taxon>
    </lineage>
</organism>
<dbReference type="EMBL" id="FNTL01000004">
    <property type="protein sequence ID" value="SEC23191.1"/>
    <property type="molecule type" value="Genomic_DNA"/>
</dbReference>
<accession>A0A1H4QUM6</accession>
<gene>
    <name evidence="1" type="ORF">SAMN04490220_1118</name>
</gene>
<dbReference type="AlphaFoldDB" id="A0A1H4QUM6"/>
<proteinExistence type="predicted"/>
<evidence type="ECO:0000313" key="1">
    <source>
        <dbReference type="EMBL" id="SEC23191.1"/>
    </source>
</evidence>
<name>A0A1H4QUM6_RHOJO</name>
<dbReference type="RefSeq" id="WP_240319640.1">
    <property type="nucleotide sequence ID" value="NZ_FNTL01000004.1"/>
</dbReference>
<evidence type="ECO:0000313" key="2">
    <source>
        <dbReference type="Proteomes" id="UP000183407"/>
    </source>
</evidence>
<protein>
    <submittedName>
        <fullName evidence="1">Uncharacterized protein</fullName>
    </submittedName>
</protein>
<reference evidence="2" key="1">
    <citation type="submission" date="2016-10" db="EMBL/GenBank/DDBJ databases">
        <authorList>
            <person name="Varghese N."/>
        </authorList>
    </citation>
    <scope>NUCLEOTIDE SEQUENCE [LARGE SCALE GENOMIC DNA]</scope>
    <source>
        <strain evidence="2">DSM 44719</strain>
    </source>
</reference>